<evidence type="ECO:0000256" key="1">
    <source>
        <dbReference type="SAM" id="MobiDB-lite"/>
    </source>
</evidence>
<feature type="region of interest" description="Disordered" evidence="1">
    <location>
        <begin position="1"/>
        <end position="154"/>
    </location>
</feature>
<feature type="compositionally biased region" description="Basic and acidic residues" evidence="1">
    <location>
        <begin position="1"/>
        <end position="10"/>
    </location>
</feature>
<feature type="compositionally biased region" description="Low complexity" evidence="1">
    <location>
        <begin position="20"/>
        <end position="48"/>
    </location>
</feature>
<keyword evidence="2" id="KW-1185">Reference proteome</keyword>
<protein>
    <submittedName>
        <fullName evidence="3">Uncharacterized protein</fullName>
    </submittedName>
</protein>
<gene>
    <name evidence="3" type="primary">LOC101857075</name>
</gene>
<feature type="compositionally biased region" description="Basic and acidic residues" evidence="1">
    <location>
        <begin position="106"/>
        <end position="143"/>
    </location>
</feature>
<organism evidence="2 3">
    <name type="scientific">Aplysia californica</name>
    <name type="common">California sea hare</name>
    <dbReference type="NCBI Taxonomy" id="6500"/>
    <lineage>
        <taxon>Eukaryota</taxon>
        <taxon>Metazoa</taxon>
        <taxon>Spiralia</taxon>
        <taxon>Lophotrochozoa</taxon>
        <taxon>Mollusca</taxon>
        <taxon>Gastropoda</taxon>
        <taxon>Heterobranchia</taxon>
        <taxon>Euthyneura</taxon>
        <taxon>Tectipleura</taxon>
        <taxon>Aplysiida</taxon>
        <taxon>Aplysioidea</taxon>
        <taxon>Aplysiidae</taxon>
        <taxon>Aplysia</taxon>
    </lineage>
</organism>
<dbReference type="RefSeq" id="XP_035829040.1">
    <property type="nucleotide sequence ID" value="XM_035973147.1"/>
</dbReference>
<sequence>MTKSETRKSFSIDALLARTTSSSSSSLSTPSSVVLSSSSSGPSLQTSPKTLSQSGVPSRNTSSSHAHQSHPLGTSVSSSSSDVKGIPQLNNGAPSASSCDGIGNSPKRDRSPVISDGRPESYIRSKSKNDTMGHTNSKEDLSGERQNSNVLESHHKAREMEEQLHRPIIKSELELLSRQQQQQQQQLHRQHHSLHQQLQQHGYLMSPHSSTSHSLSPTSPLSSPGGGNANDKPRAATSPPSSPYSVSAISSQHFSHSSQLSFPPHSLLPHVPHHNPHHPTNILRPPNPSLSDPTHTHTHTHTHSPHHHQQQQQHPIFRHDRTPADVNTSENSRRFPNRASAEQRRDRESSSDAPSDVTRAVSSSSPCHNSPCSTPRSHTPESPTSSPRPAGSVSGACTPPRGSPPSNAFVPRPGLLNLQHHPMVQAGHLGFQNMFPNHGLYNYPGGQGHVTAGPLPHPQLPSMLTGSAFHHPAEQALKLAQLQGINYAEWLARTGMYVSRMVDYPGEFPPLFLSLSLSLFLFLPAETSQETK</sequence>
<dbReference type="GeneID" id="101857075"/>
<feature type="compositionally biased region" description="Polar residues" evidence="1">
    <location>
        <begin position="374"/>
        <end position="387"/>
    </location>
</feature>
<feature type="region of interest" description="Disordered" evidence="1">
    <location>
        <begin position="176"/>
        <end position="414"/>
    </location>
</feature>
<feature type="compositionally biased region" description="Polar residues" evidence="1">
    <location>
        <begin position="49"/>
        <end position="74"/>
    </location>
</feature>
<feature type="compositionally biased region" description="Low complexity" evidence="1">
    <location>
        <begin position="362"/>
        <end position="373"/>
    </location>
</feature>
<feature type="compositionally biased region" description="Low complexity" evidence="1">
    <location>
        <begin position="235"/>
        <end position="270"/>
    </location>
</feature>
<feature type="compositionally biased region" description="Low complexity" evidence="1">
    <location>
        <begin position="176"/>
        <end position="187"/>
    </location>
</feature>
<evidence type="ECO:0000313" key="2">
    <source>
        <dbReference type="Proteomes" id="UP000694888"/>
    </source>
</evidence>
<evidence type="ECO:0000313" key="3">
    <source>
        <dbReference type="RefSeq" id="XP_035829040.1"/>
    </source>
</evidence>
<feature type="compositionally biased region" description="Low complexity" evidence="1">
    <location>
        <begin position="195"/>
        <end position="223"/>
    </location>
</feature>
<feature type="compositionally biased region" description="Basic and acidic residues" evidence="1">
    <location>
        <begin position="341"/>
        <end position="350"/>
    </location>
</feature>
<proteinExistence type="predicted"/>
<feature type="compositionally biased region" description="Polar residues" evidence="1">
    <location>
        <begin position="88"/>
        <end position="98"/>
    </location>
</feature>
<reference evidence="3" key="1">
    <citation type="submission" date="2025-08" db="UniProtKB">
        <authorList>
            <consortium name="RefSeq"/>
        </authorList>
    </citation>
    <scope>IDENTIFICATION</scope>
</reference>
<dbReference type="Proteomes" id="UP000694888">
    <property type="component" value="Unplaced"/>
</dbReference>
<accession>A0ABM1W2Z7</accession>
<name>A0ABM1W2Z7_APLCA</name>
<feature type="compositionally biased region" description="Basic residues" evidence="1">
    <location>
        <begin position="296"/>
        <end position="309"/>
    </location>
</feature>